<accession>A0A6L2PQR7</accession>
<feature type="compositionally biased region" description="Polar residues" evidence="10">
    <location>
        <begin position="366"/>
        <end position="383"/>
    </location>
</feature>
<reference evidence="14" key="1">
    <citation type="submission" date="2020-01" db="EMBL/GenBank/DDBJ databases">
        <title>Draft genome sequence of the Termite Coptotermes fromosanus.</title>
        <authorList>
            <person name="Itakura S."/>
            <person name="Yosikawa Y."/>
            <person name="Umezawa K."/>
        </authorList>
    </citation>
    <scope>NUCLEOTIDE SEQUENCE [LARGE SCALE GENOMIC DNA]</scope>
</reference>
<evidence type="ECO:0000259" key="12">
    <source>
        <dbReference type="PROSITE" id="PS50262"/>
    </source>
</evidence>
<evidence type="ECO:0000256" key="1">
    <source>
        <dbReference type="ARBA" id="ARBA00004141"/>
    </source>
</evidence>
<evidence type="ECO:0000256" key="5">
    <source>
        <dbReference type="ARBA" id="ARBA00023040"/>
    </source>
</evidence>
<keyword evidence="7 9" id="KW-0675">Receptor</keyword>
<feature type="region of interest" description="Disordered" evidence="10">
    <location>
        <begin position="330"/>
        <end position="357"/>
    </location>
</feature>
<dbReference type="Gene3D" id="1.20.1070.10">
    <property type="entry name" value="Rhodopsin 7-helix transmembrane proteins"/>
    <property type="match status" value="1"/>
</dbReference>
<dbReference type="FunCoup" id="A0A6L2PQR7">
    <property type="interactions" value="46"/>
</dbReference>
<evidence type="ECO:0000256" key="10">
    <source>
        <dbReference type="SAM" id="MobiDB-lite"/>
    </source>
</evidence>
<dbReference type="PRINTS" id="PR00237">
    <property type="entry name" value="GPCRRHODOPSN"/>
</dbReference>
<dbReference type="PROSITE" id="PS00237">
    <property type="entry name" value="G_PROTEIN_RECEP_F1_1"/>
    <property type="match status" value="1"/>
</dbReference>
<dbReference type="InParanoid" id="A0A6L2PQR7"/>
<feature type="transmembrane region" description="Helical" evidence="11">
    <location>
        <begin position="40"/>
        <end position="68"/>
    </location>
</feature>
<keyword evidence="14" id="KW-1185">Reference proteome</keyword>
<evidence type="ECO:0000256" key="7">
    <source>
        <dbReference type="ARBA" id="ARBA00023170"/>
    </source>
</evidence>
<keyword evidence="3 9" id="KW-0812">Transmembrane</keyword>
<evidence type="ECO:0000313" key="13">
    <source>
        <dbReference type="EMBL" id="GFG34971.1"/>
    </source>
</evidence>
<dbReference type="EMBL" id="BLKM01000515">
    <property type="protein sequence ID" value="GFG34971.1"/>
    <property type="molecule type" value="Genomic_DNA"/>
</dbReference>
<protein>
    <recommendedName>
        <fullName evidence="12">G-protein coupled receptors family 1 profile domain-containing protein</fullName>
    </recommendedName>
</protein>
<dbReference type="SUPFAM" id="SSF81321">
    <property type="entry name" value="Family A G protein-coupled receptor-like"/>
    <property type="match status" value="1"/>
</dbReference>
<keyword evidence="5 9" id="KW-0297">G-protein coupled receptor</keyword>
<dbReference type="InterPro" id="IPR017452">
    <property type="entry name" value="GPCR_Rhodpsn_7TM"/>
</dbReference>
<comment type="similarity">
    <text evidence="2 9">Belongs to the G-protein coupled receptor 1 family.</text>
</comment>
<keyword evidence="6 11" id="KW-0472">Membrane</keyword>
<evidence type="ECO:0000256" key="4">
    <source>
        <dbReference type="ARBA" id="ARBA00022989"/>
    </source>
</evidence>
<evidence type="ECO:0000256" key="6">
    <source>
        <dbReference type="ARBA" id="ARBA00023136"/>
    </source>
</evidence>
<gene>
    <name evidence="13" type="ORF">Cfor_09316</name>
</gene>
<feature type="transmembrane region" description="Helical" evidence="11">
    <location>
        <begin position="80"/>
        <end position="99"/>
    </location>
</feature>
<comment type="caution">
    <text evidence="13">The sequence shown here is derived from an EMBL/GenBank/DDBJ whole genome shotgun (WGS) entry which is preliminary data.</text>
</comment>
<comment type="subcellular location">
    <subcellularLocation>
        <location evidence="1">Membrane</location>
        <topology evidence="1">Multi-pass membrane protein</topology>
    </subcellularLocation>
</comment>
<feature type="transmembrane region" description="Helical" evidence="11">
    <location>
        <begin position="161"/>
        <end position="182"/>
    </location>
</feature>
<feature type="transmembrane region" description="Helical" evidence="11">
    <location>
        <begin position="215"/>
        <end position="238"/>
    </location>
</feature>
<dbReference type="PROSITE" id="PS50262">
    <property type="entry name" value="G_PROTEIN_RECEP_F1_2"/>
    <property type="match status" value="1"/>
</dbReference>
<evidence type="ECO:0000256" key="9">
    <source>
        <dbReference type="RuleBase" id="RU000688"/>
    </source>
</evidence>
<proteinExistence type="inferred from homology"/>
<feature type="region of interest" description="Disordered" evidence="10">
    <location>
        <begin position="366"/>
        <end position="385"/>
    </location>
</feature>
<feature type="transmembrane region" description="Helical" evidence="11">
    <location>
        <begin position="119"/>
        <end position="140"/>
    </location>
</feature>
<dbReference type="Proteomes" id="UP000502823">
    <property type="component" value="Unassembled WGS sequence"/>
</dbReference>
<evidence type="ECO:0000256" key="3">
    <source>
        <dbReference type="ARBA" id="ARBA00022692"/>
    </source>
</evidence>
<sequence>MGNSDLLLLNSTNNSAPYDLGNESIEEYLVRTLGPKRLPLVVVLPITTIYVTIFVTGIIGNVAVCVVIARNKLMWTATNYYLFSLAVSDLMLLILGLPYDLGAYWQQYPWVLGETLCKLRALGSEMSSYTSVLTIVAFSTERYLAICQPIHSYTTSSPRTALRVICVLWCLSLLSATPFAVYTKINYVTHPQDSTQQIEESAFCAMLDHAVPSNWLMYELSAFLFFLGPMLIIIVLYVRMGVTIQSRMIKFPGETKHLDSRTKPIIRMLGCFYYFSCTVNPVLYNVMSVKYRLAFRKTLCCGQLDSSSTREGSTYRDTTVVYVNTHLDHRRSSNNTGELRQPKSVSRHSRSSEIPNNILEKMTHAISRQNSSSSARGRVQEQSSTRKCDTLLDPCENSGKCPSCSSNQRHKCDKISDLIVSVTHSPSGKTNSCSTTETWPKILLRPTKKTISVSEDSSHVTEPCLTDTQLCRQHETCM</sequence>
<dbReference type="InterPro" id="IPR000276">
    <property type="entry name" value="GPCR_Rhodpsn"/>
</dbReference>
<feature type="domain" description="G-protein coupled receptors family 1 profile" evidence="12">
    <location>
        <begin position="60"/>
        <end position="240"/>
    </location>
</feature>
<dbReference type="PANTHER" id="PTHR24243:SF107">
    <property type="entry name" value="NEUROPEPTIDES CAPA RECEPTOR"/>
    <property type="match status" value="1"/>
</dbReference>
<keyword evidence="8 9" id="KW-0807">Transducer</keyword>
<organism evidence="13 14">
    <name type="scientific">Coptotermes formosanus</name>
    <name type="common">Formosan subterranean termite</name>
    <dbReference type="NCBI Taxonomy" id="36987"/>
    <lineage>
        <taxon>Eukaryota</taxon>
        <taxon>Metazoa</taxon>
        <taxon>Ecdysozoa</taxon>
        <taxon>Arthropoda</taxon>
        <taxon>Hexapoda</taxon>
        <taxon>Insecta</taxon>
        <taxon>Pterygota</taxon>
        <taxon>Neoptera</taxon>
        <taxon>Polyneoptera</taxon>
        <taxon>Dictyoptera</taxon>
        <taxon>Blattodea</taxon>
        <taxon>Blattoidea</taxon>
        <taxon>Termitoidae</taxon>
        <taxon>Rhinotermitidae</taxon>
        <taxon>Coptotermes</taxon>
    </lineage>
</organism>
<evidence type="ECO:0000256" key="8">
    <source>
        <dbReference type="ARBA" id="ARBA00023224"/>
    </source>
</evidence>
<evidence type="ECO:0000256" key="11">
    <source>
        <dbReference type="SAM" id="Phobius"/>
    </source>
</evidence>
<evidence type="ECO:0000313" key="14">
    <source>
        <dbReference type="Proteomes" id="UP000502823"/>
    </source>
</evidence>
<dbReference type="AlphaFoldDB" id="A0A6L2PQR7"/>
<dbReference type="Pfam" id="PF00001">
    <property type="entry name" value="7tm_1"/>
    <property type="match status" value="1"/>
</dbReference>
<name>A0A6L2PQR7_COPFO</name>
<dbReference type="GO" id="GO:0005886">
    <property type="term" value="C:plasma membrane"/>
    <property type="evidence" value="ECO:0007669"/>
    <property type="project" value="TreeGrafter"/>
</dbReference>
<dbReference type="OrthoDB" id="5962705at2759"/>
<evidence type="ECO:0000256" key="2">
    <source>
        <dbReference type="ARBA" id="ARBA00010663"/>
    </source>
</evidence>
<keyword evidence="4 11" id="KW-1133">Transmembrane helix</keyword>
<dbReference type="PANTHER" id="PTHR24243">
    <property type="entry name" value="G-PROTEIN COUPLED RECEPTOR"/>
    <property type="match status" value="1"/>
</dbReference>
<dbReference type="GO" id="GO:0008188">
    <property type="term" value="F:neuropeptide receptor activity"/>
    <property type="evidence" value="ECO:0007669"/>
    <property type="project" value="TreeGrafter"/>
</dbReference>